<proteinExistence type="predicted"/>
<dbReference type="Gene3D" id="3.30.160.20">
    <property type="match status" value="1"/>
</dbReference>
<organism evidence="5">
    <name type="scientific">Timema shepardi</name>
    <name type="common">Walking stick</name>
    <dbReference type="NCBI Taxonomy" id="629360"/>
    <lineage>
        <taxon>Eukaryota</taxon>
        <taxon>Metazoa</taxon>
        <taxon>Ecdysozoa</taxon>
        <taxon>Arthropoda</taxon>
        <taxon>Hexapoda</taxon>
        <taxon>Insecta</taxon>
        <taxon>Pterygota</taxon>
        <taxon>Neoptera</taxon>
        <taxon>Polyneoptera</taxon>
        <taxon>Phasmatodea</taxon>
        <taxon>Timematodea</taxon>
        <taxon>Timematoidea</taxon>
        <taxon>Timematidae</taxon>
        <taxon>Timema</taxon>
    </lineage>
</organism>
<evidence type="ECO:0000256" key="3">
    <source>
        <dbReference type="SAM" id="MobiDB-lite"/>
    </source>
</evidence>
<sequence length="279" mass="30582">MRASLKQSPVPHNTEKQAAMLSSPILMGFEFLVLLSHCKVMQAAATSAELISKVSSTEYKPGTYGYGVCVRAFTSRSPAQRKYRGMMIISTMSFNPVGSLQELCISHHLNSPYYQTAESGALHARTFTVTCKVGKYVKTVGLKHLFVGSSSSKKEAKKNAAASLLGLLMTRVTGSSKTLVNMLSFPAVHCGASELSTRTNAYPRTLRHNLFLIFLTVQGITSILKRGFLCDVAVRPTPDTSWPPVVFGAEVLRRSSSSKLKPRYVPDTENKNRVVRSNQ</sequence>
<dbReference type="GO" id="GO:0070578">
    <property type="term" value="C:RISC-loading complex"/>
    <property type="evidence" value="ECO:0007669"/>
    <property type="project" value="TreeGrafter"/>
</dbReference>
<dbReference type="EMBL" id="OC007971">
    <property type="protein sequence ID" value="CAD7266929.1"/>
    <property type="molecule type" value="Genomic_DNA"/>
</dbReference>
<dbReference type="GO" id="GO:0070920">
    <property type="term" value="P:regulation of regulatory ncRNA processing"/>
    <property type="evidence" value="ECO:0007669"/>
    <property type="project" value="TreeGrafter"/>
</dbReference>
<evidence type="ECO:0000259" key="4">
    <source>
        <dbReference type="PROSITE" id="PS50137"/>
    </source>
</evidence>
<name>A0A7R9G5J5_TIMSH</name>
<dbReference type="SUPFAM" id="SSF54768">
    <property type="entry name" value="dsRNA-binding domain-like"/>
    <property type="match status" value="1"/>
</dbReference>
<dbReference type="PANTHER" id="PTHR46205:SF3">
    <property type="entry name" value="LOQUACIOUS, ISOFORM B"/>
    <property type="match status" value="1"/>
</dbReference>
<feature type="region of interest" description="Disordered" evidence="3">
    <location>
        <begin position="260"/>
        <end position="279"/>
    </location>
</feature>
<reference evidence="5" key="1">
    <citation type="submission" date="2020-11" db="EMBL/GenBank/DDBJ databases">
        <authorList>
            <person name="Tran Van P."/>
        </authorList>
    </citation>
    <scope>NUCLEOTIDE SEQUENCE</scope>
</reference>
<dbReference type="SMART" id="SM00358">
    <property type="entry name" value="DSRM"/>
    <property type="match status" value="1"/>
</dbReference>
<evidence type="ECO:0000256" key="2">
    <source>
        <dbReference type="PROSITE-ProRule" id="PRU00266"/>
    </source>
</evidence>
<dbReference type="PROSITE" id="PS50137">
    <property type="entry name" value="DS_RBD"/>
    <property type="match status" value="1"/>
</dbReference>
<dbReference type="GO" id="GO:0035197">
    <property type="term" value="F:siRNA binding"/>
    <property type="evidence" value="ECO:0007669"/>
    <property type="project" value="TreeGrafter"/>
</dbReference>
<dbReference type="GO" id="GO:0030422">
    <property type="term" value="P:siRNA processing"/>
    <property type="evidence" value="ECO:0007669"/>
    <property type="project" value="TreeGrafter"/>
</dbReference>
<evidence type="ECO:0000313" key="5">
    <source>
        <dbReference type="EMBL" id="CAD7266929.1"/>
    </source>
</evidence>
<dbReference type="InterPro" id="IPR051247">
    <property type="entry name" value="RLC_Component"/>
</dbReference>
<dbReference type="InterPro" id="IPR014720">
    <property type="entry name" value="dsRBD_dom"/>
</dbReference>
<evidence type="ECO:0000256" key="1">
    <source>
        <dbReference type="ARBA" id="ARBA00022884"/>
    </source>
</evidence>
<dbReference type="GO" id="GO:0005634">
    <property type="term" value="C:nucleus"/>
    <property type="evidence" value="ECO:0007669"/>
    <property type="project" value="TreeGrafter"/>
</dbReference>
<protein>
    <recommendedName>
        <fullName evidence="4">DRBM domain-containing protein</fullName>
    </recommendedName>
</protein>
<dbReference type="GO" id="GO:0016442">
    <property type="term" value="C:RISC complex"/>
    <property type="evidence" value="ECO:0007669"/>
    <property type="project" value="TreeGrafter"/>
</dbReference>
<gene>
    <name evidence="5" type="ORF">TSIB3V08_LOCUS10943</name>
</gene>
<dbReference type="AlphaFoldDB" id="A0A7R9G5J5"/>
<dbReference type="GO" id="GO:0003725">
    <property type="term" value="F:double-stranded RNA binding"/>
    <property type="evidence" value="ECO:0007669"/>
    <property type="project" value="TreeGrafter"/>
</dbReference>
<dbReference type="Pfam" id="PF00035">
    <property type="entry name" value="dsrm"/>
    <property type="match status" value="1"/>
</dbReference>
<feature type="domain" description="DRBM" evidence="4">
    <location>
        <begin position="95"/>
        <end position="170"/>
    </location>
</feature>
<dbReference type="PANTHER" id="PTHR46205">
    <property type="entry name" value="LOQUACIOUS, ISOFORM B"/>
    <property type="match status" value="1"/>
</dbReference>
<accession>A0A7R9G5J5</accession>
<keyword evidence="1 2" id="KW-0694">RNA-binding</keyword>
<dbReference type="GO" id="GO:0005737">
    <property type="term" value="C:cytoplasm"/>
    <property type="evidence" value="ECO:0007669"/>
    <property type="project" value="TreeGrafter"/>
</dbReference>